<keyword evidence="1" id="KW-0812">Transmembrane</keyword>
<proteinExistence type="predicted"/>
<gene>
    <name evidence="5" type="ORF">IV41_GL000277</name>
</gene>
<sequence length="331" mass="36263">MVLTLLIALCWTPQTQAAVANNAAEFTISPVYPAEQQAGNTGYFSLAVHPASTVPVKVKITNTNQHQAVTYRLKVGNATTNPDGSINYANFKAKKDPTAQYQLTDFIDHAKRGQKITVPANSDRTVTVNLRLPAHAFSGIVAGGVYVERLTNGANQQSGNFQTQNRFAMTLPILVTEHPHAKRIAKMQLAQVKVQKGQIAARLHNVRPVLFGKLTIHARITKVHQTKALVKKTVTNYQVAPNSAFDFVVTDPKQPLNAGHYTLTMSLQSGKRQWHFSRAFTVTASQAAPLTKRTGWLGLPLLLWLIGGGLILIILALVAVILKQRKKLSQQ</sequence>
<evidence type="ECO:0000256" key="1">
    <source>
        <dbReference type="SAM" id="Phobius"/>
    </source>
</evidence>
<dbReference type="EMBL" id="JQBA01000012">
    <property type="protein sequence ID" value="KRN44586.1"/>
    <property type="molecule type" value="Genomic_DNA"/>
</dbReference>
<dbReference type="AlphaFoldDB" id="A0A0R2H414"/>
<dbReference type="Pfam" id="PF06030">
    <property type="entry name" value="WxLIP_PGBD"/>
    <property type="match status" value="1"/>
</dbReference>
<reference evidence="5 6" key="1">
    <citation type="journal article" date="2015" name="Genome Announc.">
        <title>Expanding the biotechnology potential of lactobacilli through comparative genomics of 213 strains and associated genera.</title>
        <authorList>
            <person name="Sun Z."/>
            <person name="Harris H.M."/>
            <person name="McCann A."/>
            <person name="Guo C."/>
            <person name="Argimon S."/>
            <person name="Zhang W."/>
            <person name="Yang X."/>
            <person name="Jeffery I.B."/>
            <person name="Cooney J.C."/>
            <person name="Kagawa T.F."/>
            <person name="Liu W."/>
            <person name="Song Y."/>
            <person name="Salvetti E."/>
            <person name="Wrobel A."/>
            <person name="Rasinkangas P."/>
            <person name="Parkhill J."/>
            <person name="Rea M.C."/>
            <person name="O'Sullivan O."/>
            <person name="Ritari J."/>
            <person name="Douillard F.P."/>
            <person name="Paul Ross R."/>
            <person name="Yang R."/>
            <person name="Briner A.E."/>
            <person name="Felis G.E."/>
            <person name="de Vos W.M."/>
            <person name="Barrangou R."/>
            <person name="Klaenhammer T.R."/>
            <person name="Caufield P.W."/>
            <person name="Cui Y."/>
            <person name="Zhang H."/>
            <person name="O'Toole P.W."/>
        </authorList>
    </citation>
    <scope>NUCLEOTIDE SEQUENCE [LARGE SCALE GENOMIC DNA]</scope>
    <source>
        <strain evidence="5 6">DSM 14792</strain>
    </source>
</reference>
<comment type="caution">
    <text evidence="5">The sequence shown here is derived from an EMBL/GenBank/DDBJ whole genome shotgun (WGS) entry which is preliminary data.</text>
</comment>
<dbReference type="InterPro" id="IPR010317">
    <property type="entry name" value="WxLIP_PGBD"/>
</dbReference>
<keyword evidence="2" id="KW-0732">Signal</keyword>
<accession>A0A0R2H414</accession>
<dbReference type="PATRIC" id="fig|148604.4.peg.281"/>
<keyword evidence="1" id="KW-1133">Transmembrane helix</keyword>
<dbReference type="InterPro" id="IPR021759">
    <property type="entry name" value="WxLIP_HBD"/>
</dbReference>
<feature type="transmembrane region" description="Helical" evidence="1">
    <location>
        <begin position="301"/>
        <end position="322"/>
    </location>
</feature>
<evidence type="ECO:0000313" key="6">
    <source>
        <dbReference type="Proteomes" id="UP000051639"/>
    </source>
</evidence>
<evidence type="ECO:0000259" key="4">
    <source>
        <dbReference type="Pfam" id="PF11797"/>
    </source>
</evidence>
<evidence type="ECO:0000256" key="2">
    <source>
        <dbReference type="SAM" id="SignalP"/>
    </source>
</evidence>
<dbReference type="Gene3D" id="2.60.40.1710">
    <property type="entry name" value="Subtilisin-like superfamily"/>
    <property type="match status" value="1"/>
</dbReference>
<feature type="chain" id="PRO_5006417588" evidence="2">
    <location>
        <begin position="18"/>
        <end position="331"/>
    </location>
</feature>
<feature type="signal peptide" evidence="2">
    <location>
        <begin position="1"/>
        <end position="17"/>
    </location>
</feature>
<dbReference type="Proteomes" id="UP000051639">
    <property type="component" value="Unassembled WGS sequence"/>
</dbReference>
<dbReference type="Pfam" id="PF11797">
    <property type="entry name" value="WxLIP_HBD"/>
    <property type="match status" value="1"/>
</dbReference>
<keyword evidence="6" id="KW-1185">Reference proteome</keyword>
<name>A0A0R2H414_9LACO</name>
<feature type="domain" description="WxL Interacting Protein host binding" evidence="4">
    <location>
        <begin position="160"/>
        <end position="290"/>
    </location>
</feature>
<keyword evidence="1" id="KW-0472">Membrane</keyword>
<evidence type="ECO:0000313" key="5">
    <source>
        <dbReference type="EMBL" id="KRN44586.1"/>
    </source>
</evidence>
<evidence type="ECO:0000259" key="3">
    <source>
        <dbReference type="Pfam" id="PF06030"/>
    </source>
</evidence>
<feature type="domain" description="WxL Interacting Protein peptidoglycan binding" evidence="3">
    <location>
        <begin position="26"/>
        <end position="148"/>
    </location>
</feature>
<organism evidence="5 6">
    <name type="scientific">Limosilactobacillus ingluviei</name>
    <dbReference type="NCBI Taxonomy" id="148604"/>
    <lineage>
        <taxon>Bacteria</taxon>
        <taxon>Bacillati</taxon>
        <taxon>Bacillota</taxon>
        <taxon>Bacilli</taxon>
        <taxon>Lactobacillales</taxon>
        <taxon>Lactobacillaceae</taxon>
        <taxon>Limosilactobacillus</taxon>
    </lineage>
</organism>
<protein>
    <submittedName>
        <fullName evidence="5">Uncharacterized protein</fullName>
    </submittedName>
</protein>